<evidence type="ECO:0000313" key="3">
    <source>
        <dbReference type="Proteomes" id="UP000183769"/>
    </source>
</evidence>
<accession>A0A1I5U0V7</accession>
<feature type="transmembrane region" description="Helical" evidence="1">
    <location>
        <begin position="406"/>
        <end position="431"/>
    </location>
</feature>
<proteinExistence type="predicted"/>
<feature type="transmembrane region" description="Helical" evidence="1">
    <location>
        <begin position="362"/>
        <end position="385"/>
    </location>
</feature>
<evidence type="ECO:0000256" key="1">
    <source>
        <dbReference type="SAM" id="Phobius"/>
    </source>
</evidence>
<feature type="transmembrane region" description="Helical" evidence="1">
    <location>
        <begin position="483"/>
        <end position="504"/>
    </location>
</feature>
<dbReference type="OrthoDB" id="293659at2157"/>
<gene>
    <name evidence="2" type="ORF">SAMN05216277_11157</name>
</gene>
<feature type="transmembrane region" description="Helical" evidence="1">
    <location>
        <begin position="533"/>
        <end position="554"/>
    </location>
</feature>
<feature type="transmembrane region" description="Helical" evidence="1">
    <location>
        <begin position="161"/>
        <end position="183"/>
    </location>
</feature>
<evidence type="ECO:0000313" key="2">
    <source>
        <dbReference type="EMBL" id="SFP88923.1"/>
    </source>
</evidence>
<organism evidence="2 3">
    <name type="scientific">Halolamina pelagica</name>
    <dbReference type="NCBI Taxonomy" id="699431"/>
    <lineage>
        <taxon>Archaea</taxon>
        <taxon>Methanobacteriati</taxon>
        <taxon>Methanobacteriota</taxon>
        <taxon>Stenosarchaea group</taxon>
        <taxon>Halobacteria</taxon>
        <taxon>Halobacteriales</taxon>
        <taxon>Haloferacaceae</taxon>
    </lineage>
</organism>
<feature type="transmembrane region" description="Helical" evidence="1">
    <location>
        <begin position="337"/>
        <end position="356"/>
    </location>
</feature>
<feature type="transmembrane region" description="Helical" evidence="1">
    <location>
        <begin position="135"/>
        <end position="155"/>
    </location>
</feature>
<keyword evidence="3" id="KW-1185">Reference proteome</keyword>
<dbReference type="EMBL" id="FOXI01000011">
    <property type="protein sequence ID" value="SFP88923.1"/>
    <property type="molecule type" value="Genomic_DNA"/>
</dbReference>
<keyword evidence="1" id="KW-1133">Transmembrane helix</keyword>
<dbReference type="RefSeq" id="WP_074879186.1">
    <property type="nucleotide sequence ID" value="NZ_FOXI01000011.1"/>
</dbReference>
<sequence length="563" mass="57064">MSDADSTGGLGSVVAGTLSHGRTIAAVDVRRSLRKAVDSKSQLIVFVLFVGLFSLGTGYGSYLFGREVGLGAELPVDWSLIAIARGAFAILGLFLTVIVAVRTVGTRGTLENDVGLLSVVPTREAAVGMLLSESVLAGSYAVPLFVAAGVGYAAATGAWGLVLSLPVAAAVAVVAAVAVGYPLGLGIRHVATRIGIVARHRTVLILLAFVAYMALVTTGALGEFVLRVFEPMQQAPTGWVADIALAGTAAVAIDPVRAGGAIPLAAGLGVASAVVTTRIADAHWFADSVVTGSKDDESTSGDRFRAVEDAIAGVVGRPTAAVTVLAWKRAIRAPLKLLYVAYPLLFVVGFLTETIQTGEVPAIGAGFALVFVAWGGAVVFTLNPLGDQGAALPATVLSRIGGREFVGAHLLAGAIVAVPLGTVITAVVAVLSPLGPGLVTAVVLATPVSILVGSAFAVGVGMAFPRYEAVNITRSTKAIVPSLLAFAVFTAYIVAVVATGAIVSEPVVETVAAGILTWVLPFGISIDGAGLGFAARVALVPLGIAPFASAAYAVRRFERVTVD</sequence>
<reference evidence="3" key="1">
    <citation type="submission" date="2016-10" db="EMBL/GenBank/DDBJ databases">
        <authorList>
            <person name="Varghese N."/>
            <person name="Submissions S."/>
        </authorList>
    </citation>
    <scope>NUCLEOTIDE SEQUENCE [LARGE SCALE GENOMIC DNA]</scope>
    <source>
        <strain evidence="3">CGMCC 1.10329</strain>
    </source>
</reference>
<feature type="transmembrane region" description="Helical" evidence="1">
    <location>
        <begin position="43"/>
        <end position="62"/>
    </location>
</feature>
<feature type="transmembrane region" description="Helical" evidence="1">
    <location>
        <begin position="437"/>
        <end position="462"/>
    </location>
</feature>
<keyword evidence="1" id="KW-0472">Membrane</keyword>
<dbReference type="Proteomes" id="UP000183769">
    <property type="component" value="Unassembled WGS sequence"/>
</dbReference>
<feature type="transmembrane region" description="Helical" evidence="1">
    <location>
        <begin position="203"/>
        <end position="226"/>
    </location>
</feature>
<feature type="transmembrane region" description="Helical" evidence="1">
    <location>
        <begin position="82"/>
        <end position="101"/>
    </location>
</feature>
<name>A0A1I5U0V7_9EURY</name>
<evidence type="ECO:0008006" key="4">
    <source>
        <dbReference type="Google" id="ProtNLM"/>
    </source>
</evidence>
<keyword evidence="1" id="KW-0812">Transmembrane</keyword>
<dbReference type="AlphaFoldDB" id="A0A1I5U0V7"/>
<protein>
    <recommendedName>
        <fullName evidence="4">ABC-2 type transport system permease protein</fullName>
    </recommendedName>
</protein>